<protein>
    <submittedName>
        <fullName evidence="1">Uncharacterized protein</fullName>
    </submittedName>
</protein>
<gene>
    <name evidence="1" type="ORF">EUGRSUZ_F04364</name>
</gene>
<accession>A0A059BYS7</accession>
<organism evidence="1">
    <name type="scientific">Eucalyptus grandis</name>
    <name type="common">Flooded gum</name>
    <dbReference type="NCBI Taxonomy" id="71139"/>
    <lineage>
        <taxon>Eukaryota</taxon>
        <taxon>Viridiplantae</taxon>
        <taxon>Streptophyta</taxon>
        <taxon>Embryophyta</taxon>
        <taxon>Tracheophyta</taxon>
        <taxon>Spermatophyta</taxon>
        <taxon>Magnoliopsida</taxon>
        <taxon>eudicotyledons</taxon>
        <taxon>Gunneridae</taxon>
        <taxon>Pentapetalae</taxon>
        <taxon>rosids</taxon>
        <taxon>malvids</taxon>
        <taxon>Myrtales</taxon>
        <taxon>Myrtaceae</taxon>
        <taxon>Myrtoideae</taxon>
        <taxon>Eucalypteae</taxon>
        <taxon>Eucalyptus</taxon>
    </lineage>
</organism>
<dbReference type="AlphaFoldDB" id="A0A059BYS7"/>
<dbReference type="Gramene" id="KCW71277">
    <property type="protein sequence ID" value="KCW71277"/>
    <property type="gene ID" value="EUGRSUZ_F04364"/>
</dbReference>
<sequence length="70" mass="8216">MTLKYVSVRLLHVMNQLWAILTLRTCFMGNHYFEIWISTLLRKATVVLFNCNIISWCDFCQAQISNSEGE</sequence>
<proteinExistence type="predicted"/>
<evidence type="ECO:0000313" key="1">
    <source>
        <dbReference type="EMBL" id="KCW71277.1"/>
    </source>
</evidence>
<reference evidence="1" key="1">
    <citation type="submission" date="2013-07" db="EMBL/GenBank/DDBJ databases">
        <title>The genome of Eucalyptus grandis.</title>
        <authorList>
            <person name="Schmutz J."/>
            <person name="Hayes R."/>
            <person name="Myburg A."/>
            <person name="Tuskan G."/>
            <person name="Grattapaglia D."/>
            <person name="Rokhsar D.S."/>
        </authorList>
    </citation>
    <scope>NUCLEOTIDE SEQUENCE</scope>
    <source>
        <tissue evidence="1">Leaf extractions</tissue>
    </source>
</reference>
<dbReference type="EMBL" id="KK198758">
    <property type="protein sequence ID" value="KCW71277.1"/>
    <property type="molecule type" value="Genomic_DNA"/>
</dbReference>
<dbReference type="InParanoid" id="A0A059BYS7"/>
<name>A0A059BYS7_EUCGR</name>